<protein>
    <submittedName>
        <fullName evidence="1">Uncharacterized protein</fullName>
    </submittedName>
</protein>
<reference evidence="1" key="1">
    <citation type="submission" date="2022-10" db="EMBL/GenBank/DDBJ databases">
        <title>Genome Sequence of Xylaria curta.</title>
        <authorList>
            <person name="Buettner E."/>
        </authorList>
    </citation>
    <scope>NUCLEOTIDE SEQUENCE</scope>
    <source>
        <strain evidence="1">Babe10</strain>
    </source>
</reference>
<gene>
    <name evidence="1" type="ORF">NUW58_g1279</name>
</gene>
<evidence type="ECO:0000313" key="2">
    <source>
        <dbReference type="Proteomes" id="UP001143856"/>
    </source>
</evidence>
<proteinExistence type="predicted"/>
<dbReference type="Proteomes" id="UP001143856">
    <property type="component" value="Unassembled WGS sequence"/>
</dbReference>
<dbReference type="EMBL" id="JAPDGR010000134">
    <property type="protein sequence ID" value="KAJ2995402.1"/>
    <property type="molecule type" value="Genomic_DNA"/>
</dbReference>
<organism evidence="1 2">
    <name type="scientific">Xylaria curta</name>
    <dbReference type="NCBI Taxonomy" id="42375"/>
    <lineage>
        <taxon>Eukaryota</taxon>
        <taxon>Fungi</taxon>
        <taxon>Dikarya</taxon>
        <taxon>Ascomycota</taxon>
        <taxon>Pezizomycotina</taxon>
        <taxon>Sordariomycetes</taxon>
        <taxon>Xylariomycetidae</taxon>
        <taxon>Xylariales</taxon>
        <taxon>Xylariaceae</taxon>
        <taxon>Xylaria</taxon>
    </lineage>
</organism>
<keyword evidence="2" id="KW-1185">Reference proteome</keyword>
<sequence length="378" mass="41963">MSNPDESLVPNLEVVQWLLASVSIIVVSLRFYTRAVIVRHVAWDDWVMLLSLVIMLVDNVFVQISIHYGLGRHQNTLLDEDAILAIKWDYLAQPPAIIGPAFGRISFAMLLLTLVNRQKGRRILLYALIISQFVVNNLVYILILVQCKPIESLWDHRVKGDCWDLVYQRNIGFFQGCQYLAVETGYLCKLTERKALNGATDLALAAFPAFIVWDLQMKLSQKLSLIALMGLGVFAMVGSILKTVYLPSVGSKDDYTYHTANLIIWWMVEGYLVIIAASIATLRPLIARRKKFTSGSGNSFGVRTFGSSGRKKYPSNGDHTADEYPLTFTGIETTAQPSVEADHDMANSSEAPEGQGGKSIRKTVTVSIDVTGNNRAGT</sequence>
<accession>A0ACC1PL43</accession>
<name>A0ACC1PL43_9PEZI</name>
<comment type="caution">
    <text evidence="1">The sequence shown here is derived from an EMBL/GenBank/DDBJ whole genome shotgun (WGS) entry which is preliminary data.</text>
</comment>
<evidence type="ECO:0000313" key="1">
    <source>
        <dbReference type="EMBL" id="KAJ2995402.1"/>
    </source>
</evidence>